<sequence length="267" mass="29244">MTRIDRRALFSTGAAAALLAATGVSLDAAPKTGGTLRLAVPKDGSLDRVARGAMFDTLTEIAPDGTLRGELAQSWQSSEDARVWTFDLRADVLFHDDAPLTAQDIIEAMSHLPDLSRIETLTDHQLRVELTKAAPGLPFTLAEDAFCIARDTIGTGCYRATHLQDGRHFRGEKVTDHYKVGQAGWLDRIEVIMIPDARVRAEALCDGYVDVAALPAPNGLRERTKYRYHPSEHDMALAVADTVGLPRQISSLGALDNGRIAERWWMI</sequence>
<dbReference type="InterPro" id="IPR000914">
    <property type="entry name" value="SBP_5_dom"/>
</dbReference>
<dbReference type="GO" id="GO:1904680">
    <property type="term" value="F:peptide transmembrane transporter activity"/>
    <property type="evidence" value="ECO:0007669"/>
    <property type="project" value="TreeGrafter"/>
</dbReference>
<keyword evidence="7" id="KW-1185">Reference proteome</keyword>
<feature type="chain" id="PRO_5011008925" evidence="4">
    <location>
        <begin position="21"/>
        <end position="267"/>
    </location>
</feature>
<dbReference type="InterPro" id="IPR039424">
    <property type="entry name" value="SBP_5"/>
</dbReference>
<comment type="similarity">
    <text evidence="2">Belongs to the bacterial solute-binding protein 5 family.</text>
</comment>
<evidence type="ECO:0000313" key="6">
    <source>
        <dbReference type="EMBL" id="SLN69873.1"/>
    </source>
</evidence>
<gene>
    <name evidence="6" type="primary">ddpA_2</name>
    <name evidence="6" type="ORF">TRL7639_04095</name>
</gene>
<dbReference type="Proteomes" id="UP000193077">
    <property type="component" value="Unassembled WGS sequence"/>
</dbReference>
<comment type="subcellular location">
    <subcellularLocation>
        <location evidence="1">Periplasm</location>
    </subcellularLocation>
</comment>
<protein>
    <submittedName>
        <fullName evidence="6">Putative D,D-dipeptide-binding periplasmic protein DdpA</fullName>
    </submittedName>
</protein>
<feature type="domain" description="Solute-binding protein family 5" evidence="5">
    <location>
        <begin position="67"/>
        <end position="219"/>
    </location>
</feature>
<dbReference type="OrthoDB" id="9803988at2"/>
<dbReference type="GO" id="GO:0015833">
    <property type="term" value="P:peptide transport"/>
    <property type="evidence" value="ECO:0007669"/>
    <property type="project" value="TreeGrafter"/>
</dbReference>
<evidence type="ECO:0000256" key="1">
    <source>
        <dbReference type="ARBA" id="ARBA00004418"/>
    </source>
</evidence>
<evidence type="ECO:0000259" key="5">
    <source>
        <dbReference type="Pfam" id="PF00496"/>
    </source>
</evidence>
<accession>A0A1Y5TWQ4</accession>
<dbReference type="EMBL" id="FWFO01000005">
    <property type="protein sequence ID" value="SLN69873.1"/>
    <property type="molecule type" value="Genomic_DNA"/>
</dbReference>
<name>A0A1Y5TWQ4_9RHOB</name>
<dbReference type="Pfam" id="PF00496">
    <property type="entry name" value="SBP_bac_5"/>
    <property type="match status" value="1"/>
</dbReference>
<reference evidence="6 7" key="1">
    <citation type="submission" date="2017-03" db="EMBL/GenBank/DDBJ databases">
        <authorList>
            <person name="Afonso C.L."/>
            <person name="Miller P.J."/>
            <person name="Scott M.A."/>
            <person name="Spackman E."/>
            <person name="Goraichik I."/>
            <person name="Dimitrov K.M."/>
            <person name="Suarez D.L."/>
            <person name="Swayne D.E."/>
        </authorList>
    </citation>
    <scope>NUCLEOTIDE SEQUENCE [LARGE SCALE GENOMIC DNA]</scope>
    <source>
        <strain evidence="6 7">CECT 7639</strain>
    </source>
</reference>
<keyword evidence="3 4" id="KW-0732">Signal</keyword>
<dbReference type="AlphaFoldDB" id="A0A1Y5TWQ4"/>
<evidence type="ECO:0000256" key="3">
    <source>
        <dbReference type="ARBA" id="ARBA00022729"/>
    </source>
</evidence>
<dbReference type="RefSeq" id="WP_085797739.1">
    <property type="nucleotide sequence ID" value="NZ_FWFO01000005.1"/>
</dbReference>
<dbReference type="InterPro" id="IPR006311">
    <property type="entry name" value="TAT_signal"/>
</dbReference>
<dbReference type="PANTHER" id="PTHR30290:SF38">
    <property type="entry name" value="D,D-DIPEPTIDE-BINDING PERIPLASMIC PROTEIN DDPA-RELATED"/>
    <property type="match status" value="1"/>
</dbReference>
<evidence type="ECO:0000256" key="2">
    <source>
        <dbReference type="ARBA" id="ARBA00005695"/>
    </source>
</evidence>
<organism evidence="6 7">
    <name type="scientific">Falsiruegeria litorea R37</name>
    <dbReference type="NCBI Taxonomy" id="1200284"/>
    <lineage>
        <taxon>Bacteria</taxon>
        <taxon>Pseudomonadati</taxon>
        <taxon>Pseudomonadota</taxon>
        <taxon>Alphaproteobacteria</taxon>
        <taxon>Rhodobacterales</taxon>
        <taxon>Roseobacteraceae</taxon>
        <taxon>Falsiruegeria</taxon>
    </lineage>
</organism>
<feature type="signal peptide" evidence="4">
    <location>
        <begin position="1"/>
        <end position="20"/>
    </location>
</feature>
<dbReference type="PROSITE" id="PS51318">
    <property type="entry name" value="TAT"/>
    <property type="match status" value="1"/>
</dbReference>
<dbReference type="Gene3D" id="3.40.190.10">
    <property type="entry name" value="Periplasmic binding protein-like II"/>
    <property type="match status" value="1"/>
</dbReference>
<evidence type="ECO:0000313" key="7">
    <source>
        <dbReference type="Proteomes" id="UP000193077"/>
    </source>
</evidence>
<proteinExistence type="inferred from homology"/>
<evidence type="ECO:0000256" key="4">
    <source>
        <dbReference type="SAM" id="SignalP"/>
    </source>
</evidence>
<dbReference type="PANTHER" id="PTHR30290">
    <property type="entry name" value="PERIPLASMIC BINDING COMPONENT OF ABC TRANSPORTER"/>
    <property type="match status" value="1"/>
</dbReference>
<dbReference type="SUPFAM" id="SSF53850">
    <property type="entry name" value="Periplasmic binding protein-like II"/>
    <property type="match status" value="1"/>
</dbReference>